<keyword evidence="4" id="KW-1185">Reference proteome</keyword>
<evidence type="ECO:0000256" key="1">
    <source>
        <dbReference type="SAM" id="MobiDB-lite"/>
    </source>
</evidence>
<feature type="compositionally biased region" description="Basic and acidic residues" evidence="1">
    <location>
        <begin position="462"/>
        <end position="471"/>
    </location>
</feature>
<dbReference type="Proteomes" id="UP000230750">
    <property type="component" value="Unassembled WGS sequence"/>
</dbReference>
<dbReference type="Gene3D" id="3.90.70.10">
    <property type="entry name" value="Cysteine proteinases"/>
    <property type="match status" value="1"/>
</dbReference>
<dbReference type="InterPro" id="IPR018200">
    <property type="entry name" value="USP_CS"/>
</dbReference>
<dbReference type="PROSITE" id="PS00973">
    <property type="entry name" value="USP_2"/>
    <property type="match status" value="1"/>
</dbReference>
<dbReference type="InterPro" id="IPR001394">
    <property type="entry name" value="Peptidase_C19_UCH"/>
</dbReference>
<feature type="region of interest" description="Disordered" evidence="1">
    <location>
        <begin position="460"/>
        <end position="485"/>
    </location>
</feature>
<dbReference type="PROSITE" id="PS50235">
    <property type="entry name" value="USP_3"/>
    <property type="match status" value="1"/>
</dbReference>
<proteinExistence type="predicted"/>
<dbReference type="InterPro" id="IPR050164">
    <property type="entry name" value="Peptidase_C19"/>
</dbReference>
<dbReference type="EMBL" id="MRZV01000045">
    <property type="protein sequence ID" value="PIK60875.1"/>
    <property type="molecule type" value="Genomic_DNA"/>
</dbReference>
<feature type="compositionally biased region" description="Polar residues" evidence="1">
    <location>
        <begin position="156"/>
        <end position="165"/>
    </location>
</feature>
<dbReference type="Pfam" id="PF00443">
    <property type="entry name" value="UCH"/>
    <property type="match status" value="1"/>
</dbReference>
<feature type="domain" description="USP" evidence="2">
    <location>
        <begin position="187"/>
        <end position="565"/>
    </location>
</feature>
<name>A0A2G8LKW2_STIJA</name>
<dbReference type="SUPFAM" id="SSF54001">
    <property type="entry name" value="Cysteine proteinases"/>
    <property type="match status" value="1"/>
</dbReference>
<evidence type="ECO:0000259" key="2">
    <source>
        <dbReference type="PROSITE" id="PS50235"/>
    </source>
</evidence>
<keyword evidence="3" id="KW-0378">Hydrolase</keyword>
<dbReference type="PANTHER" id="PTHR24006:SF943">
    <property type="entry name" value="UBIQUITIN CARBOXYL-TERMINAL HYDROLASE PUF"/>
    <property type="match status" value="1"/>
</dbReference>
<organism evidence="3 4">
    <name type="scientific">Stichopus japonicus</name>
    <name type="common">Sea cucumber</name>
    <dbReference type="NCBI Taxonomy" id="307972"/>
    <lineage>
        <taxon>Eukaryota</taxon>
        <taxon>Metazoa</taxon>
        <taxon>Echinodermata</taxon>
        <taxon>Eleutherozoa</taxon>
        <taxon>Echinozoa</taxon>
        <taxon>Holothuroidea</taxon>
        <taxon>Aspidochirotacea</taxon>
        <taxon>Aspidochirotida</taxon>
        <taxon>Stichopodidae</taxon>
        <taxon>Apostichopus</taxon>
    </lineage>
</organism>
<dbReference type="GO" id="GO:0016579">
    <property type="term" value="P:protein deubiquitination"/>
    <property type="evidence" value="ECO:0007669"/>
    <property type="project" value="InterPro"/>
</dbReference>
<feature type="region of interest" description="Disordered" evidence="1">
    <location>
        <begin position="150"/>
        <end position="171"/>
    </location>
</feature>
<dbReference type="GO" id="GO:0005634">
    <property type="term" value="C:nucleus"/>
    <property type="evidence" value="ECO:0007669"/>
    <property type="project" value="TreeGrafter"/>
</dbReference>
<dbReference type="STRING" id="307972.A0A2G8LKW2"/>
<protein>
    <submittedName>
        <fullName evidence="3">Ubiquitin carboxyl-terminal hydrolase 24</fullName>
    </submittedName>
</protein>
<dbReference type="AlphaFoldDB" id="A0A2G8LKW2"/>
<dbReference type="InterPro" id="IPR028889">
    <property type="entry name" value="USP"/>
</dbReference>
<gene>
    <name evidence="3" type="ORF">BSL78_02191</name>
</gene>
<accession>A0A2G8LKW2</accession>
<evidence type="ECO:0000313" key="4">
    <source>
        <dbReference type="Proteomes" id="UP000230750"/>
    </source>
</evidence>
<dbReference type="InterPro" id="IPR038765">
    <property type="entry name" value="Papain-like_cys_pep_sf"/>
</dbReference>
<comment type="caution">
    <text evidence="3">The sequence shown here is derived from an EMBL/GenBank/DDBJ whole genome shotgun (WGS) entry which is preliminary data.</text>
</comment>
<dbReference type="GO" id="GO:0005829">
    <property type="term" value="C:cytosol"/>
    <property type="evidence" value="ECO:0007669"/>
    <property type="project" value="TreeGrafter"/>
</dbReference>
<dbReference type="PANTHER" id="PTHR24006">
    <property type="entry name" value="UBIQUITIN CARBOXYL-TERMINAL HYDROLASE"/>
    <property type="match status" value="1"/>
</dbReference>
<reference evidence="3 4" key="1">
    <citation type="journal article" date="2017" name="PLoS Biol.">
        <title>The sea cucumber genome provides insights into morphological evolution and visceral regeneration.</title>
        <authorList>
            <person name="Zhang X."/>
            <person name="Sun L."/>
            <person name="Yuan J."/>
            <person name="Sun Y."/>
            <person name="Gao Y."/>
            <person name="Zhang L."/>
            <person name="Li S."/>
            <person name="Dai H."/>
            <person name="Hamel J.F."/>
            <person name="Liu C."/>
            <person name="Yu Y."/>
            <person name="Liu S."/>
            <person name="Lin W."/>
            <person name="Guo K."/>
            <person name="Jin S."/>
            <person name="Xu P."/>
            <person name="Storey K.B."/>
            <person name="Huan P."/>
            <person name="Zhang T."/>
            <person name="Zhou Y."/>
            <person name="Zhang J."/>
            <person name="Lin C."/>
            <person name="Li X."/>
            <person name="Xing L."/>
            <person name="Huo D."/>
            <person name="Sun M."/>
            <person name="Wang L."/>
            <person name="Mercier A."/>
            <person name="Li F."/>
            <person name="Yang H."/>
            <person name="Xiang J."/>
        </authorList>
    </citation>
    <scope>NUCLEOTIDE SEQUENCE [LARGE SCALE GENOMIC DNA]</scope>
    <source>
        <strain evidence="3">Shaxun</strain>
        <tissue evidence="3">Muscle</tissue>
    </source>
</reference>
<dbReference type="OrthoDB" id="289038at2759"/>
<evidence type="ECO:0000313" key="3">
    <source>
        <dbReference type="EMBL" id="PIK60875.1"/>
    </source>
</evidence>
<sequence length="775" mass="88962">MVACLQLRPHNLGALYTLPGVGDFIIDLLLSCAHSEVRSTALEQFFTLSQTDINPEKIKTHHPKHFLLQMLVSKPVPLWNAHTLVRGVNSNAPSTLISDVDCLKDYLSKTRSFSTSIHLLFWKMSLTGFRALSQGSYGVWSLRGGRYDVGRPPQAGQGTPQLQGNRQRENGEVADQSSIERVHVPLISADPQESICHLWRVDYPLCGDKEWRRYLLHELCATTALHDTRCQGGILSANVSSHNTDNVFYQMQMLLGHLWESKLQYFEPDQFWRVFKFWGEPVNIREQQDAFDFFTILIDQIDGFLKEKKQKEVFRPKFQGVFLNQMICHGCPHRGHSRVLTRFSSESLGFRIKVKRAQQEGTEEEFFALNLGIKSESLEASLEQFIQGEMLEGENAYLCEDCNEKRNTIKRTCIKTLPPVLVIQLKRFGYDWEAGRALKFDDYFKFPWVIDMEPYTSKGIKRREQEATSHEEQEDEGADKKNVSTQSTEDLYQLVGIVVHSGQANAGHYYSFIRDRWSKSANGNPSGTSSMIPLWTNLRWETRPLRPSVSAEATNQNHIAAQAVVTQQIPSRDTGVDTCSSTRESQSTEIKNPCEVTWGEPRYLNRIVTATFTWERERVCLGTTCPGHPEVIRDENLQFLRDRAIYNQEYFNFIRSLATCNLRSCFSEDFEHMSEISMQLAVQFLVNTFFRTHKKLRYDLGEWCGAIESISKHSHRACRWALSYFAKEGADNLCMFLLECITSEIREAFAKVVECIMANFILKHSCPPESPEMRP</sequence>
<dbReference type="GO" id="GO:0004843">
    <property type="term" value="F:cysteine-type deubiquitinase activity"/>
    <property type="evidence" value="ECO:0007669"/>
    <property type="project" value="InterPro"/>
</dbReference>